<dbReference type="EMBL" id="FMAC01000006">
    <property type="protein sequence ID" value="SCB27965.1"/>
    <property type="molecule type" value="Genomic_DNA"/>
</dbReference>
<name>A0A1C3VK09_9HYPH</name>
<evidence type="ECO:0000259" key="6">
    <source>
        <dbReference type="Pfam" id="PF13458"/>
    </source>
</evidence>
<evidence type="ECO:0000256" key="5">
    <source>
        <dbReference type="SAM" id="SignalP"/>
    </source>
</evidence>
<keyword evidence="8" id="KW-1185">Reference proteome</keyword>
<accession>A0A1C3VK09</accession>
<dbReference type="GO" id="GO:0006865">
    <property type="term" value="P:amino acid transport"/>
    <property type="evidence" value="ECO:0007669"/>
    <property type="project" value="UniProtKB-KW"/>
</dbReference>
<reference evidence="8" key="1">
    <citation type="submission" date="2016-08" db="EMBL/GenBank/DDBJ databases">
        <authorList>
            <person name="Varghese N."/>
            <person name="Submissions Spin"/>
        </authorList>
    </citation>
    <scope>NUCLEOTIDE SEQUENCE [LARGE SCALE GENOMIC DNA]</scope>
    <source>
        <strain evidence="8">CCBAU 57015</strain>
    </source>
</reference>
<dbReference type="Gene3D" id="3.40.50.2300">
    <property type="match status" value="2"/>
</dbReference>
<keyword evidence="3 5" id="KW-0732">Signal</keyword>
<feature type="domain" description="Leucine-binding protein" evidence="6">
    <location>
        <begin position="23"/>
        <end position="358"/>
    </location>
</feature>
<dbReference type="InterPro" id="IPR028081">
    <property type="entry name" value="Leu-bd"/>
</dbReference>
<dbReference type="PANTHER" id="PTHR47151:SF2">
    <property type="entry name" value="AMINO ACID BINDING PROTEIN"/>
    <property type="match status" value="1"/>
</dbReference>
<feature type="signal peptide" evidence="5">
    <location>
        <begin position="1"/>
        <end position="20"/>
    </location>
</feature>
<sequence>MKKLLLAATMLVAIGTPAFADMTIGWGGPITGGSAAVGEQNLNGVKQAIEDINASGGILGEKLVLQVEDDAGDPKQAVSVANRLAAAGAQFVIGHQNSGASIPASDIYAENGMLQVTPASTNPKFTERGLWNTFRTCGRDDQQGTVAGNYLTQHFAGKNVFLVHDKTPYGQGLVEEVKKTINTGGLTEVGFEGINVGEKDFSALIAKIKETKADVIYFGGVYTEGGLILRQLHDQGIKIAMVGGDAMFSTEFAAITGPAGEGTLITFGPDASKNPAAADVLKKFAEKKINPEGFTLYGYAAMQVIKAGIEAAGKADPQTVADKLHSGMSINTVIGPLAYTQKGDITRLDFVLYELKNGKFEEQATK</sequence>
<dbReference type="OrthoDB" id="9768386at2"/>
<dbReference type="AlphaFoldDB" id="A0A1C3VK09"/>
<dbReference type="PANTHER" id="PTHR47151">
    <property type="entry name" value="LEU/ILE/VAL-BINDING ABC TRANSPORTER SUBUNIT"/>
    <property type="match status" value="1"/>
</dbReference>
<evidence type="ECO:0000256" key="4">
    <source>
        <dbReference type="ARBA" id="ARBA00022970"/>
    </source>
</evidence>
<evidence type="ECO:0000256" key="3">
    <source>
        <dbReference type="ARBA" id="ARBA00022729"/>
    </source>
</evidence>
<dbReference type="RefSeq" id="WP_075854764.1">
    <property type="nucleotide sequence ID" value="NZ_FMAC01000006.1"/>
</dbReference>
<feature type="chain" id="PRO_5008684402" evidence="5">
    <location>
        <begin position="21"/>
        <end position="366"/>
    </location>
</feature>
<dbReference type="PRINTS" id="PR00337">
    <property type="entry name" value="LEUILEVALBP"/>
</dbReference>
<keyword evidence="4" id="KW-0029">Amino-acid transport</keyword>
<dbReference type="SUPFAM" id="SSF53822">
    <property type="entry name" value="Periplasmic binding protein-like I"/>
    <property type="match status" value="1"/>
</dbReference>
<evidence type="ECO:0000256" key="1">
    <source>
        <dbReference type="ARBA" id="ARBA00010062"/>
    </source>
</evidence>
<dbReference type="STRING" id="52131.GA0061100_106274"/>
<gene>
    <name evidence="7" type="ORF">GA0061100_106274</name>
</gene>
<protein>
    <submittedName>
        <fullName evidence="7">Amino acid/amide ABC transporter substrate-binding protein, HAAT family</fullName>
    </submittedName>
</protein>
<dbReference type="InterPro" id="IPR000709">
    <property type="entry name" value="Leu_Ile_Val-bd"/>
</dbReference>
<dbReference type="Proteomes" id="UP000186228">
    <property type="component" value="Unassembled WGS sequence"/>
</dbReference>
<dbReference type="InterPro" id="IPR028082">
    <property type="entry name" value="Peripla_BP_I"/>
</dbReference>
<organism evidence="7 8">
    <name type="scientific">Rhizobium hainanense</name>
    <dbReference type="NCBI Taxonomy" id="52131"/>
    <lineage>
        <taxon>Bacteria</taxon>
        <taxon>Pseudomonadati</taxon>
        <taxon>Pseudomonadota</taxon>
        <taxon>Alphaproteobacteria</taxon>
        <taxon>Hyphomicrobiales</taxon>
        <taxon>Rhizobiaceae</taxon>
        <taxon>Rhizobium/Agrobacterium group</taxon>
        <taxon>Rhizobium</taxon>
    </lineage>
</organism>
<evidence type="ECO:0000313" key="7">
    <source>
        <dbReference type="EMBL" id="SCB27965.1"/>
    </source>
</evidence>
<dbReference type="Pfam" id="PF13458">
    <property type="entry name" value="Peripla_BP_6"/>
    <property type="match status" value="1"/>
</dbReference>
<evidence type="ECO:0000313" key="8">
    <source>
        <dbReference type="Proteomes" id="UP000186228"/>
    </source>
</evidence>
<proteinExistence type="inferred from homology"/>
<dbReference type="CDD" id="cd06342">
    <property type="entry name" value="PBP1_ABC_LIVBP-like"/>
    <property type="match status" value="1"/>
</dbReference>
<comment type="similarity">
    <text evidence="1">Belongs to the leucine-binding protein family.</text>
</comment>
<evidence type="ECO:0000256" key="2">
    <source>
        <dbReference type="ARBA" id="ARBA00022448"/>
    </source>
</evidence>
<keyword evidence="2" id="KW-0813">Transport</keyword>